<evidence type="ECO:0000313" key="2">
    <source>
        <dbReference type="Proteomes" id="UP001597045"/>
    </source>
</evidence>
<protein>
    <submittedName>
        <fullName evidence="1">Uncharacterized protein</fullName>
    </submittedName>
</protein>
<evidence type="ECO:0000313" key="1">
    <source>
        <dbReference type="EMBL" id="MFD1047977.1"/>
    </source>
</evidence>
<reference evidence="2" key="1">
    <citation type="journal article" date="2019" name="Int. J. Syst. Evol. Microbiol.">
        <title>The Global Catalogue of Microorganisms (GCM) 10K type strain sequencing project: providing services to taxonomists for standard genome sequencing and annotation.</title>
        <authorList>
            <consortium name="The Broad Institute Genomics Platform"/>
            <consortium name="The Broad Institute Genome Sequencing Center for Infectious Disease"/>
            <person name="Wu L."/>
            <person name="Ma J."/>
        </authorList>
    </citation>
    <scope>NUCLEOTIDE SEQUENCE [LARGE SCALE GENOMIC DNA]</scope>
    <source>
        <strain evidence="2">JCM 31486</strain>
    </source>
</reference>
<name>A0ABW3MDC0_9PSEU</name>
<dbReference type="Proteomes" id="UP001597045">
    <property type="component" value="Unassembled WGS sequence"/>
</dbReference>
<dbReference type="EMBL" id="JBHTIS010001340">
    <property type="protein sequence ID" value="MFD1047977.1"/>
    <property type="molecule type" value="Genomic_DNA"/>
</dbReference>
<keyword evidence="2" id="KW-1185">Reference proteome</keyword>
<sequence>MNETMPRIRLSAAVCLAVGLVVAGLVSVFAGTAVAVTLLDGDKLVFSSEWTGAKTQETAFTRGTLFVL</sequence>
<gene>
    <name evidence="1" type="ORF">ACFQ1S_21780</name>
</gene>
<proteinExistence type="predicted"/>
<organism evidence="1 2">
    <name type="scientific">Kibdelosporangium lantanae</name>
    <dbReference type="NCBI Taxonomy" id="1497396"/>
    <lineage>
        <taxon>Bacteria</taxon>
        <taxon>Bacillati</taxon>
        <taxon>Actinomycetota</taxon>
        <taxon>Actinomycetes</taxon>
        <taxon>Pseudonocardiales</taxon>
        <taxon>Pseudonocardiaceae</taxon>
        <taxon>Kibdelosporangium</taxon>
    </lineage>
</organism>
<accession>A0ABW3MDC0</accession>
<comment type="caution">
    <text evidence="1">The sequence shown here is derived from an EMBL/GenBank/DDBJ whole genome shotgun (WGS) entry which is preliminary data.</text>
</comment>